<dbReference type="InterPro" id="IPR002099">
    <property type="entry name" value="MutL/Mlh/PMS"/>
</dbReference>
<dbReference type="Pfam" id="PF13589">
    <property type="entry name" value="HATPase_c_3"/>
    <property type="match status" value="1"/>
</dbReference>
<comment type="similarity">
    <text evidence="1 4">Belongs to the DNA mismatch repair MutL/HexB family.</text>
</comment>
<dbReference type="RefSeq" id="WP_223420362.1">
    <property type="nucleotide sequence ID" value="NZ_JAIPME010000002.1"/>
</dbReference>
<dbReference type="EMBL" id="JAIPME010000002">
    <property type="protein sequence ID" value="MBZ2387420.1"/>
    <property type="molecule type" value="Genomic_DNA"/>
</dbReference>
<dbReference type="InterPro" id="IPR014721">
    <property type="entry name" value="Ribsml_uS5_D2-typ_fold_subgr"/>
</dbReference>
<keyword evidence="2 4" id="KW-0227">DNA damage</keyword>
<dbReference type="InterPro" id="IPR038973">
    <property type="entry name" value="MutL/Mlh/Pms-like"/>
</dbReference>
<dbReference type="InterPro" id="IPR013507">
    <property type="entry name" value="DNA_mismatch_S5_2-like"/>
</dbReference>
<comment type="function">
    <text evidence="4">This protein is involved in the repair of mismatches in DNA. It is required for dam-dependent methyl-directed DNA mismatch repair. May act as a 'molecular matchmaker', a protein that promotes the formation of a stable complex between two or more DNA-binding proteins in an ATP-dependent manner without itself being part of a final effector complex.</text>
</comment>
<evidence type="ECO:0000256" key="3">
    <source>
        <dbReference type="ARBA" id="ARBA00023204"/>
    </source>
</evidence>
<reference evidence="7 8" key="1">
    <citation type="submission" date="2021-08" db="EMBL/GenBank/DDBJ databases">
        <title>FDA dAtabase for Regulatory Grade micrObial Sequences (FDA-ARGOS): Supporting development and validation of Infectious Disease Dx tests.</title>
        <authorList>
            <person name="Sproer C."/>
            <person name="Gronow S."/>
            <person name="Severitt S."/>
            <person name="Schroder I."/>
            <person name="Tallon L."/>
            <person name="Sadzewicz L."/>
            <person name="Zhao X."/>
            <person name="Boylan J."/>
            <person name="Ott S."/>
            <person name="Bowen H."/>
            <person name="Vavikolanu K."/>
            <person name="Hazen T."/>
            <person name="Aluvathingal J."/>
            <person name="Nadendla S."/>
            <person name="Lowell S."/>
            <person name="Myers T."/>
            <person name="Yan Y."/>
            <person name="Sichtig H."/>
        </authorList>
    </citation>
    <scope>NUCLEOTIDE SEQUENCE [LARGE SCALE GENOMIC DNA]</scope>
    <source>
        <strain evidence="7 8">FDAARGOS_1460</strain>
    </source>
</reference>
<feature type="domain" description="MutL C-terminal dimerisation" evidence="5">
    <location>
        <begin position="413"/>
        <end position="551"/>
    </location>
</feature>
<feature type="domain" description="DNA mismatch repair protein S5" evidence="6">
    <location>
        <begin position="207"/>
        <end position="325"/>
    </location>
</feature>
<keyword evidence="7" id="KW-0255">Endonuclease</keyword>
<evidence type="ECO:0000313" key="8">
    <source>
        <dbReference type="Proteomes" id="UP000734271"/>
    </source>
</evidence>
<gene>
    <name evidence="4 7" type="primary">mutL</name>
    <name evidence="7" type="ORF">K8P03_09005</name>
</gene>
<dbReference type="InterPro" id="IPR020568">
    <property type="entry name" value="Ribosomal_Su5_D2-typ_SF"/>
</dbReference>
<dbReference type="InterPro" id="IPR036890">
    <property type="entry name" value="HATPase_C_sf"/>
</dbReference>
<dbReference type="SMART" id="SM00853">
    <property type="entry name" value="MutL_C"/>
    <property type="match status" value="1"/>
</dbReference>
<evidence type="ECO:0000256" key="2">
    <source>
        <dbReference type="ARBA" id="ARBA00022763"/>
    </source>
</evidence>
<dbReference type="InterPro" id="IPR042120">
    <property type="entry name" value="MutL_C_dimsub"/>
</dbReference>
<name>A0ABS7T0V5_9FIRM</name>
<dbReference type="PANTHER" id="PTHR10073">
    <property type="entry name" value="DNA MISMATCH REPAIR PROTEIN MLH, PMS, MUTL"/>
    <property type="match status" value="1"/>
</dbReference>
<dbReference type="SMART" id="SM01340">
    <property type="entry name" value="DNA_mis_repair"/>
    <property type="match status" value="1"/>
</dbReference>
<keyword evidence="8" id="KW-1185">Reference proteome</keyword>
<evidence type="ECO:0000259" key="6">
    <source>
        <dbReference type="SMART" id="SM01340"/>
    </source>
</evidence>
<keyword evidence="7" id="KW-0540">Nuclease</keyword>
<dbReference type="InterPro" id="IPR014762">
    <property type="entry name" value="DNA_mismatch_repair_CS"/>
</dbReference>
<evidence type="ECO:0000313" key="7">
    <source>
        <dbReference type="EMBL" id="MBZ2387420.1"/>
    </source>
</evidence>
<dbReference type="InterPro" id="IPR020667">
    <property type="entry name" value="DNA_mismatch_repair_MutL"/>
</dbReference>
<dbReference type="SUPFAM" id="SSF54211">
    <property type="entry name" value="Ribosomal protein S5 domain 2-like"/>
    <property type="match status" value="1"/>
</dbReference>
<evidence type="ECO:0000259" key="5">
    <source>
        <dbReference type="SMART" id="SM00853"/>
    </source>
</evidence>
<dbReference type="SUPFAM" id="SSF118116">
    <property type="entry name" value="DNA mismatch repair protein MutL"/>
    <property type="match status" value="1"/>
</dbReference>
<dbReference type="Gene3D" id="3.30.1370.100">
    <property type="entry name" value="MutL, C-terminal domain, regulatory subdomain"/>
    <property type="match status" value="1"/>
</dbReference>
<evidence type="ECO:0000256" key="4">
    <source>
        <dbReference type="HAMAP-Rule" id="MF_00149"/>
    </source>
</evidence>
<dbReference type="PANTHER" id="PTHR10073:SF12">
    <property type="entry name" value="DNA MISMATCH REPAIR PROTEIN MLH1"/>
    <property type="match status" value="1"/>
</dbReference>
<dbReference type="Proteomes" id="UP000734271">
    <property type="component" value="Unassembled WGS sequence"/>
</dbReference>
<dbReference type="InterPro" id="IPR014790">
    <property type="entry name" value="MutL_C"/>
</dbReference>
<dbReference type="Pfam" id="PF08676">
    <property type="entry name" value="MutL_C"/>
    <property type="match status" value="1"/>
</dbReference>
<protein>
    <recommendedName>
        <fullName evidence="4">DNA mismatch repair protein MutL</fullName>
    </recommendedName>
</protein>
<dbReference type="SUPFAM" id="SSF55874">
    <property type="entry name" value="ATPase domain of HSP90 chaperone/DNA topoisomerase II/histidine kinase"/>
    <property type="match status" value="1"/>
</dbReference>
<keyword evidence="7" id="KW-0378">Hydrolase</keyword>
<sequence>MSIIKLDKDTVEKIAAGEVIESPLSIIKELVENSIDAGSRNITVEIKNGGKSYIRVTDDGVGIAREDIDLAFQKHATSKISKFDDLYTIASLGFRGEALPSIASVSKVVAISKTEDSEIGTKLDLTTKKNKKSSIATNKGTNIIVEDLFYNMPARRKFLKSDMAEANKISKLMYAFAIGYKNISFKYIKDDRIQFQSNPNLNLKLKISDLLDNLLEENLIELHAKNSSYKITGEIGLPNYYRGNRSMQYIFVNDRLVEDEEITKIIEDQYQGLIPQGRFPAFFIFIYTDPKNIDVNIHPNKKLVKYSYEDELLELIIDNVKNLLKAKQEIQSINIKENKKDEFLDFTDYKAILDKYSPTNTLVREDEEAYDNEIEAKNSNFFDSNKEFDFEFLKEDEKVNEDSFVEDIEIPTYKTSIFRRYSIFEDQDRVFILDHRKAQEKIKMSEFLKDFKANKVASQLLLEPIRMHLNKIDVERFETKHSLFQRLGFDVELISENSILIREIPMIFNQPENDKFFYEILDLDNNISDELITSRLRKLVKSLSFRKGYTINKNEAIELYKNLMKEENPYNTYDGNATIISLEDKDLEKYFER</sequence>
<dbReference type="HAMAP" id="MF_00149">
    <property type="entry name" value="DNA_mis_repair"/>
    <property type="match status" value="1"/>
</dbReference>
<dbReference type="GO" id="GO:0004519">
    <property type="term" value="F:endonuclease activity"/>
    <property type="evidence" value="ECO:0007669"/>
    <property type="project" value="UniProtKB-KW"/>
</dbReference>
<dbReference type="CDD" id="cd16926">
    <property type="entry name" value="HATPase_MutL-MLH-PMS-like"/>
    <property type="match status" value="1"/>
</dbReference>
<dbReference type="InterPro" id="IPR042121">
    <property type="entry name" value="MutL_C_regsub"/>
</dbReference>
<accession>A0ABS7T0V5</accession>
<dbReference type="Pfam" id="PF01119">
    <property type="entry name" value="DNA_mis_repair"/>
    <property type="match status" value="1"/>
</dbReference>
<evidence type="ECO:0000256" key="1">
    <source>
        <dbReference type="ARBA" id="ARBA00006082"/>
    </source>
</evidence>
<keyword evidence="3 4" id="KW-0234">DNA repair</keyword>
<dbReference type="PROSITE" id="PS00058">
    <property type="entry name" value="DNA_MISMATCH_REPAIR_1"/>
    <property type="match status" value="1"/>
</dbReference>
<dbReference type="Gene3D" id="3.30.565.10">
    <property type="entry name" value="Histidine kinase-like ATPase, C-terminal domain"/>
    <property type="match status" value="1"/>
</dbReference>
<dbReference type="CDD" id="cd00782">
    <property type="entry name" value="MutL_Trans"/>
    <property type="match status" value="1"/>
</dbReference>
<proteinExistence type="inferred from homology"/>
<dbReference type="NCBIfam" id="TIGR00585">
    <property type="entry name" value="mutl"/>
    <property type="match status" value="1"/>
</dbReference>
<dbReference type="Gene3D" id="3.30.230.10">
    <property type="match status" value="1"/>
</dbReference>
<organism evidence="7 8">
    <name type="scientific">Anaerococcus murdochii</name>
    <dbReference type="NCBI Taxonomy" id="411577"/>
    <lineage>
        <taxon>Bacteria</taxon>
        <taxon>Bacillati</taxon>
        <taxon>Bacillota</taxon>
        <taxon>Tissierellia</taxon>
        <taxon>Tissierellales</taxon>
        <taxon>Peptoniphilaceae</taxon>
        <taxon>Anaerococcus</taxon>
    </lineage>
</organism>
<comment type="caution">
    <text evidence="7">The sequence shown here is derived from an EMBL/GenBank/DDBJ whole genome shotgun (WGS) entry which is preliminary data.</text>
</comment>
<dbReference type="Gene3D" id="3.30.1540.20">
    <property type="entry name" value="MutL, C-terminal domain, dimerisation subdomain"/>
    <property type="match status" value="1"/>
</dbReference>
<dbReference type="InterPro" id="IPR037198">
    <property type="entry name" value="MutL_C_sf"/>
</dbReference>